<dbReference type="Proteomes" id="UP000238479">
    <property type="component" value="Chromosome 2"/>
</dbReference>
<feature type="domain" description="Disease resistance protein winged helix" evidence="4">
    <location>
        <begin position="406"/>
        <end position="477"/>
    </location>
</feature>
<dbReference type="InterPro" id="IPR027417">
    <property type="entry name" value="P-loop_NTPase"/>
</dbReference>
<dbReference type="Gene3D" id="3.40.50.300">
    <property type="entry name" value="P-loop containing nucleotide triphosphate hydrolases"/>
    <property type="match status" value="1"/>
</dbReference>
<dbReference type="GO" id="GO:0016787">
    <property type="term" value="F:hydrolase activity"/>
    <property type="evidence" value="ECO:0007669"/>
    <property type="project" value="UniProtKB-KW"/>
</dbReference>
<dbReference type="InterPro" id="IPR055414">
    <property type="entry name" value="LRR_R13L4/SHOC2-like"/>
</dbReference>
<keyword evidence="1" id="KW-0677">Repeat</keyword>
<dbReference type="InterPro" id="IPR042197">
    <property type="entry name" value="Apaf_helical"/>
</dbReference>
<dbReference type="InterPro" id="IPR058922">
    <property type="entry name" value="WHD_DRP"/>
</dbReference>
<protein>
    <submittedName>
        <fullName evidence="6">Putative P-loop containing nucleoside triphosphate hydrolase, leucine-rich repeat domain, L</fullName>
    </submittedName>
</protein>
<evidence type="ECO:0000259" key="4">
    <source>
        <dbReference type="Pfam" id="PF23559"/>
    </source>
</evidence>
<evidence type="ECO:0000313" key="7">
    <source>
        <dbReference type="Proteomes" id="UP000238479"/>
    </source>
</evidence>
<keyword evidence="2" id="KW-0611">Plant defense</keyword>
<dbReference type="SUPFAM" id="SSF52058">
    <property type="entry name" value="L domain-like"/>
    <property type="match status" value="1"/>
</dbReference>
<evidence type="ECO:0000256" key="2">
    <source>
        <dbReference type="ARBA" id="ARBA00022821"/>
    </source>
</evidence>
<evidence type="ECO:0000256" key="1">
    <source>
        <dbReference type="ARBA" id="ARBA00022737"/>
    </source>
</evidence>
<reference evidence="6 7" key="1">
    <citation type="journal article" date="2018" name="Nat. Genet.">
        <title>The Rosa genome provides new insights in the design of modern roses.</title>
        <authorList>
            <person name="Bendahmane M."/>
        </authorList>
    </citation>
    <scope>NUCLEOTIDE SEQUENCE [LARGE SCALE GENOMIC DNA]</scope>
    <source>
        <strain evidence="7">cv. Old Blush</strain>
    </source>
</reference>
<dbReference type="SUPFAM" id="SSF52540">
    <property type="entry name" value="P-loop containing nucleoside triphosphate hydrolases"/>
    <property type="match status" value="1"/>
</dbReference>
<dbReference type="FunFam" id="1.10.10.10:FF:000322">
    <property type="entry name" value="Probable disease resistance protein At1g63360"/>
    <property type="match status" value="1"/>
</dbReference>
<dbReference type="Gene3D" id="1.10.8.430">
    <property type="entry name" value="Helical domain of apoptotic protease-activating factors"/>
    <property type="match status" value="1"/>
</dbReference>
<dbReference type="InterPro" id="IPR036388">
    <property type="entry name" value="WH-like_DNA-bd_sf"/>
</dbReference>
<dbReference type="AlphaFoldDB" id="A0A2P6S4H7"/>
<keyword evidence="6" id="KW-0378">Hydrolase</keyword>
<dbReference type="GO" id="GO:0098542">
    <property type="term" value="P:defense response to other organism"/>
    <property type="evidence" value="ECO:0007669"/>
    <property type="project" value="TreeGrafter"/>
</dbReference>
<dbReference type="PANTHER" id="PTHR23155:SF1205">
    <property type="entry name" value="DISEASE RESISTANCE PROTEIN RPM1"/>
    <property type="match status" value="1"/>
</dbReference>
<evidence type="ECO:0000259" key="5">
    <source>
        <dbReference type="Pfam" id="PF23598"/>
    </source>
</evidence>
<dbReference type="Gene3D" id="1.20.5.4130">
    <property type="match status" value="1"/>
</dbReference>
<feature type="domain" description="NB-ARC" evidence="3">
    <location>
        <begin position="162"/>
        <end position="325"/>
    </location>
</feature>
<accession>A0A2P6S4H7</accession>
<dbReference type="Gene3D" id="3.80.10.10">
    <property type="entry name" value="Ribonuclease Inhibitor"/>
    <property type="match status" value="1"/>
</dbReference>
<dbReference type="InterPro" id="IPR044974">
    <property type="entry name" value="Disease_R_plants"/>
</dbReference>
<evidence type="ECO:0000259" key="3">
    <source>
        <dbReference type="Pfam" id="PF00931"/>
    </source>
</evidence>
<keyword evidence="7" id="KW-1185">Reference proteome</keyword>
<dbReference type="Pfam" id="PF23598">
    <property type="entry name" value="LRR_14"/>
    <property type="match status" value="1"/>
</dbReference>
<dbReference type="PANTHER" id="PTHR23155">
    <property type="entry name" value="DISEASE RESISTANCE PROTEIN RP"/>
    <property type="match status" value="1"/>
</dbReference>
<feature type="domain" description="Disease resistance R13L4/SHOC-2-like LRR" evidence="5">
    <location>
        <begin position="526"/>
        <end position="840"/>
    </location>
</feature>
<comment type="caution">
    <text evidence="6">The sequence shown here is derived from an EMBL/GenBank/DDBJ whole genome shotgun (WGS) entry which is preliminary data.</text>
</comment>
<dbReference type="Gene3D" id="1.10.10.10">
    <property type="entry name" value="Winged helix-like DNA-binding domain superfamily/Winged helix DNA-binding domain"/>
    <property type="match status" value="1"/>
</dbReference>
<proteinExistence type="predicted"/>
<gene>
    <name evidence="6" type="ORF">RchiOBHm_Chr2g0167971</name>
</gene>
<dbReference type="EMBL" id="PDCK01000040">
    <property type="protein sequence ID" value="PRQ53572.1"/>
    <property type="molecule type" value="Genomic_DNA"/>
</dbReference>
<evidence type="ECO:0000313" key="6">
    <source>
        <dbReference type="EMBL" id="PRQ53572.1"/>
    </source>
</evidence>
<dbReference type="OMA" id="ICIHERA"/>
<dbReference type="GO" id="GO:0043531">
    <property type="term" value="F:ADP binding"/>
    <property type="evidence" value="ECO:0007669"/>
    <property type="project" value="InterPro"/>
</dbReference>
<dbReference type="OrthoDB" id="1658288at2759"/>
<sequence>MADAISAALLLVETAIICTDQLHSRTSSVRKDLERARNCLARLQQWDNHTNPQAREKQVQDLACNIEDAINEYLLQVSQHSHTNRFSKLAHNVDHFIPDWIASSKLSSSIDELERDLNLVTLLDSVHSNGPQEGRPSSSTGPQGATLTHRFLEDHEIVGYDEEKTRLFQHLGERNPELLTIVIVGPGGSGKTTLVKNVYQSERVSSLFHFQAWIDVPLDLDQLLPKLLRRFKQEVDPHEDISDLQEKLRRILENKKFLVVLDNVWSHEAFESIVNALPKTEGSKLIVITRNIDVAPVSSNYIHDLCAGLSSKKANQLFCKKAFPDVVRNICPTHLEDWAEQIVTRCEGMPWAISQIGTLLARTPRVAVEWKKMHDTLGSDLSIASSISHYRDLPSNHKECFLYFGMFPEDETISRERLIRLWIAEGFVRPDGVKTVEAVAQTILTNLIDRNLVVVSAREIDGRVKNCRVSNLVREFIISKAKHFITVLEAKSVGNIVRDSGEKIRRLSVQCDINLLRNIDLSRMTHTRTLLVFRQTANRSELHMVLKACKLLRVFGLQGVPELVNFPESVISLTLLRYLSVRQTNIESVPRSIEKLGLLETLELKDTLVTNLPKGIGKLHHLRHLLVYCNAVNNNMMFGAAQGVEFSTSKISALSISNSLQKLSLIKVNTNKKFLKALGELKDLRRLGLVDLHREDGRELCCTIQKMDDLSTLDVRATSEDEYLDLDHMQSGSPPLLLQHLYLKGRLKRVPEWIPKLTSLKKIGLKWSKMDADAEPLTALQDLPNLMELDLVDYYTGQVLGFGDETFKKLVALSIDKFDKLNLISIGEKAMPMLKKLTISRCPDLKLLPFSSGDLELLEELLLFDMPNEFIAEFETDSERREDLKHVGVIHYSRHPGSYQSDGFKDLSPSKWR</sequence>
<name>A0A2P6S4H7_ROSCH</name>
<dbReference type="Gramene" id="PRQ53572">
    <property type="protein sequence ID" value="PRQ53572"/>
    <property type="gene ID" value="RchiOBHm_Chr2g0167971"/>
</dbReference>
<organism evidence="6 7">
    <name type="scientific">Rosa chinensis</name>
    <name type="common">China rose</name>
    <dbReference type="NCBI Taxonomy" id="74649"/>
    <lineage>
        <taxon>Eukaryota</taxon>
        <taxon>Viridiplantae</taxon>
        <taxon>Streptophyta</taxon>
        <taxon>Embryophyta</taxon>
        <taxon>Tracheophyta</taxon>
        <taxon>Spermatophyta</taxon>
        <taxon>Magnoliopsida</taxon>
        <taxon>eudicotyledons</taxon>
        <taxon>Gunneridae</taxon>
        <taxon>Pentapetalae</taxon>
        <taxon>rosids</taxon>
        <taxon>fabids</taxon>
        <taxon>Rosales</taxon>
        <taxon>Rosaceae</taxon>
        <taxon>Rosoideae</taxon>
        <taxon>Rosoideae incertae sedis</taxon>
        <taxon>Rosa</taxon>
    </lineage>
</organism>
<dbReference type="PRINTS" id="PR00364">
    <property type="entry name" value="DISEASERSIST"/>
</dbReference>
<dbReference type="InterPro" id="IPR002182">
    <property type="entry name" value="NB-ARC"/>
</dbReference>
<dbReference type="Pfam" id="PF00931">
    <property type="entry name" value="NB-ARC"/>
    <property type="match status" value="1"/>
</dbReference>
<dbReference type="Pfam" id="PF23559">
    <property type="entry name" value="WHD_DRP"/>
    <property type="match status" value="1"/>
</dbReference>
<dbReference type="InterPro" id="IPR032675">
    <property type="entry name" value="LRR_dom_sf"/>
</dbReference>